<dbReference type="OrthoDB" id="378531at2759"/>
<gene>
    <name evidence="2" type="ORF">PVBG_05869</name>
</gene>
<feature type="region of interest" description="Disordered" evidence="1">
    <location>
        <begin position="1454"/>
        <end position="1557"/>
    </location>
</feature>
<name>A0A0J9SSF7_PLAV1</name>
<evidence type="ECO:0000313" key="2">
    <source>
        <dbReference type="EMBL" id="KMZ84942.1"/>
    </source>
</evidence>
<feature type="compositionally biased region" description="Polar residues" evidence="1">
    <location>
        <begin position="888"/>
        <end position="900"/>
    </location>
</feature>
<feature type="compositionally biased region" description="Basic and acidic residues" evidence="1">
    <location>
        <begin position="751"/>
        <end position="810"/>
    </location>
</feature>
<dbReference type="PANTHER" id="PTHR13275">
    <property type="entry name" value="YL-1 PROTEIN TRANSCRIPTION FACTOR-LIKE 1"/>
    <property type="match status" value="1"/>
</dbReference>
<feature type="compositionally biased region" description="Basic and acidic residues" evidence="1">
    <location>
        <begin position="708"/>
        <end position="717"/>
    </location>
</feature>
<organism evidence="2 3">
    <name type="scientific">Plasmodium vivax (strain Brazil I)</name>
    <dbReference type="NCBI Taxonomy" id="1033975"/>
    <lineage>
        <taxon>Eukaryota</taxon>
        <taxon>Sar</taxon>
        <taxon>Alveolata</taxon>
        <taxon>Apicomplexa</taxon>
        <taxon>Aconoidasida</taxon>
        <taxon>Haemosporida</taxon>
        <taxon>Plasmodiidae</taxon>
        <taxon>Plasmodium</taxon>
        <taxon>Plasmodium (Plasmodium)</taxon>
    </lineage>
</organism>
<feature type="compositionally biased region" description="Basic and acidic residues" evidence="1">
    <location>
        <begin position="1103"/>
        <end position="1117"/>
    </location>
</feature>
<dbReference type="EMBL" id="KQ234850">
    <property type="protein sequence ID" value="KMZ84942.1"/>
    <property type="molecule type" value="Genomic_DNA"/>
</dbReference>
<feature type="compositionally biased region" description="Polar residues" evidence="1">
    <location>
        <begin position="1134"/>
        <end position="1150"/>
    </location>
</feature>
<feature type="compositionally biased region" description="Basic residues" evidence="1">
    <location>
        <begin position="697"/>
        <end position="707"/>
    </location>
</feature>
<feature type="compositionally biased region" description="Low complexity" evidence="1">
    <location>
        <begin position="142"/>
        <end position="154"/>
    </location>
</feature>
<reference evidence="2 3" key="1">
    <citation type="submission" date="2011-08" db="EMBL/GenBank/DDBJ databases">
        <title>The Genome Sequence of Plasmodium vivax Brazil I.</title>
        <authorList>
            <consortium name="The Broad Institute Genome Sequencing Platform"/>
            <consortium name="The Broad Institute Genome Sequencing Center for Infectious Disease"/>
            <person name="Neafsey D."/>
            <person name="Carlton J."/>
            <person name="Barnwell J."/>
            <person name="Collins W."/>
            <person name="Escalante A."/>
            <person name="Mullikin J."/>
            <person name="Saul A."/>
            <person name="Guigo R."/>
            <person name="Camara F."/>
            <person name="Young S.K."/>
            <person name="Zeng Q."/>
            <person name="Gargeya S."/>
            <person name="Fitzgerald M."/>
            <person name="Haas B."/>
            <person name="Abouelleil A."/>
            <person name="Alvarado L."/>
            <person name="Arachchi H.M."/>
            <person name="Berlin A."/>
            <person name="Brown A."/>
            <person name="Chapman S.B."/>
            <person name="Chen Z."/>
            <person name="Dunbar C."/>
            <person name="Freedman E."/>
            <person name="Gearin G."/>
            <person name="Gellesch M."/>
            <person name="Goldberg J."/>
            <person name="Griggs A."/>
            <person name="Gujja S."/>
            <person name="Heiman D."/>
            <person name="Howarth C."/>
            <person name="Larson L."/>
            <person name="Lui A."/>
            <person name="MacDonald P.J.P."/>
            <person name="Montmayeur A."/>
            <person name="Murphy C."/>
            <person name="Neiman D."/>
            <person name="Pearson M."/>
            <person name="Priest M."/>
            <person name="Roberts A."/>
            <person name="Saif S."/>
            <person name="Shea T."/>
            <person name="Shenoy N."/>
            <person name="Sisk P."/>
            <person name="Stolte C."/>
            <person name="Sykes S."/>
            <person name="Wortman J."/>
            <person name="Nusbaum C."/>
            <person name="Birren B."/>
        </authorList>
    </citation>
    <scope>NUCLEOTIDE SEQUENCE [LARGE SCALE GENOMIC DNA]</scope>
    <source>
        <strain evidence="2 3">Brazil I</strain>
    </source>
</reference>
<feature type="compositionally biased region" description="Basic residues" evidence="1">
    <location>
        <begin position="1504"/>
        <end position="1528"/>
    </location>
</feature>
<feature type="compositionally biased region" description="Basic and acidic residues" evidence="1">
    <location>
        <begin position="870"/>
        <end position="885"/>
    </location>
</feature>
<feature type="compositionally biased region" description="Basic and acidic residues" evidence="1">
    <location>
        <begin position="901"/>
        <end position="910"/>
    </location>
</feature>
<feature type="region of interest" description="Disordered" evidence="1">
    <location>
        <begin position="1"/>
        <end position="21"/>
    </location>
</feature>
<feature type="region of interest" description="Disordered" evidence="1">
    <location>
        <begin position="120"/>
        <end position="173"/>
    </location>
</feature>
<feature type="compositionally biased region" description="Basic residues" evidence="1">
    <location>
        <begin position="719"/>
        <end position="728"/>
    </location>
</feature>
<feature type="compositionally biased region" description="Basic residues" evidence="1">
    <location>
        <begin position="161"/>
        <end position="171"/>
    </location>
</feature>
<feature type="compositionally biased region" description="Basic residues" evidence="1">
    <location>
        <begin position="661"/>
        <end position="682"/>
    </location>
</feature>
<protein>
    <submittedName>
        <fullName evidence="2">Uncharacterized protein</fullName>
    </submittedName>
</protein>
<feature type="compositionally biased region" description="Basic residues" evidence="1">
    <location>
        <begin position="1537"/>
        <end position="1551"/>
    </location>
</feature>
<accession>A0A0J9SSF7</accession>
<proteinExistence type="predicted"/>
<feature type="compositionally biased region" description="Basic and acidic residues" evidence="1">
    <location>
        <begin position="683"/>
        <end position="696"/>
    </location>
</feature>
<dbReference type="GO" id="GO:0005634">
    <property type="term" value="C:nucleus"/>
    <property type="evidence" value="ECO:0007669"/>
    <property type="project" value="TreeGrafter"/>
</dbReference>
<feature type="compositionally biased region" description="Basic and acidic residues" evidence="1">
    <location>
        <begin position="120"/>
        <end position="141"/>
    </location>
</feature>
<dbReference type="Proteomes" id="UP000053327">
    <property type="component" value="Unassembled WGS sequence"/>
</dbReference>
<feature type="compositionally biased region" description="Basic and acidic residues" evidence="1">
    <location>
        <begin position="1151"/>
        <end position="1173"/>
    </location>
</feature>
<feature type="region of interest" description="Disordered" evidence="1">
    <location>
        <begin position="865"/>
        <end position="928"/>
    </location>
</feature>
<feature type="compositionally biased region" description="Low complexity" evidence="1">
    <location>
        <begin position="911"/>
        <end position="920"/>
    </location>
</feature>
<feature type="compositionally biased region" description="Basic residues" evidence="1">
    <location>
        <begin position="1454"/>
        <end position="1464"/>
    </location>
</feature>
<feature type="compositionally biased region" description="Basic and acidic residues" evidence="1">
    <location>
        <begin position="1483"/>
        <end position="1503"/>
    </location>
</feature>
<dbReference type="PANTHER" id="PTHR13275:SF4">
    <property type="entry name" value="VACUOLAR PROTEIN SORTING-ASSOCIATED PROTEIN 72 HOMOLOG"/>
    <property type="match status" value="1"/>
</dbReference>
<feature type="compositionally biased region" description="Basic and acidic residues" evidence="1">
    <location>
        <begin position="1465"/>
        <end position="1475"/>
    </location>
</feature>
<sequence length="1715" mass="197607">MESVKRNENQNEHTQREEKNKLTAFEHNDVVFFKHKEKNKIGIGRVVNFYTELKINDILLVSDHNVTLANYTKILNNINDGKYLQSYIANLGSENGASTPYQASNSNASEKSNCKLYEKEQKQDYKHTNVKEKNEEKEMHANTKTGNNNNSANNPEFKCEMKKRRRRKKTHTKDTALIHSNSISNCVMRKNDEKRKASKLFYIVQSLENYKYILQYKKAFKHYKLFTHKKWEVIKTLFCKNIQNQVSFVLAVKLLEVKKLYANNVNLQNVMINNLMKIYKSEKDLHVDHLVLNFIKKLDVRIILQNNVLITNDDFNEILSRNKKEKEEDSKRKMLHSNKVDGHLDEANATTQGEISHLLGSHRGSCGSGKVGSDYDNGISTSHQGGHVDGQQNDMPHASNVDHFGKCPVDWGMEQPADLGTKQPIDIGTKGLFDFGTKQPFDFGTKQPFDFGTKQPFDFGTKQPLNFGKKQPPKYAAKYLIDYGTKQPTDSPLESDELEGSRKRRKKTKISLQKYARKRKVIEGETYQYELKGNLLAKFKSPQGVAYRGCIKSICKGKNSILSYFLIVPSFFWFNDSFYFSCLNIDMDIFQLLEIIKIVDNSKKKQIESISFAKYKSLRKIYDYMYNPNPNAVHSLLRKGAATENAPVKVRVRAPKGDITKKRKTRKKRTLQVKLGKRKRKERGADKPLKASVTKERTRRRVRKRKKGQEESLDGKVGRGLKIKKRKKEVVQPEVTEKKRRGRKKKVVPIQEERNGEEAKEVKGGRKVEEVKMKKEMEEEVPHEKEEEMHHEKEEEMHRKKEEAPRENETKAQNNEAETNPLSKAPNELGGDDPTKVTQDSFTKRSLFNLNKERTNTYLTKFAHFFKLSENSKQKLKPDDEEGKKGTPPQTVGSETAQENNHMKDDKKETTVITNTNENEQSINVVAKANEEEGVILRKEDPGEKAPNEKANQGCANVNEVTGEAYDQVVDPDNTLISKLIANGKEADEHSVLDPPSVGEGSANEIHKHVSCQQENVDENGVTINDHTEQLNDNGGNTPSAFVEEAVVKDNPKQLEGQVEPLYQKMAQMDIKNEEEIFKKENFGDLNEDNDEKPTNYKNGILGDKRDSLTGDSRSDQNESTTSQNSYEKKETANGYNGSDQNESTTSQNSYEKKEALNGENACDRNEFTDSPKYDEKMEQAIGAGASEVNQSMSGTLMSYANQPMSGTLMSYANQPMSGTLMSYANQPMSGTLMSFPNEPMSGTLMNFPNEPMSGTLMNFPNGQMSGAIMSFPNDPINRTIISDANDPVNGTIIGEANHVDNRSNAHLRKVSNTNKLVKKEPEENDHYNLTVHIDLSNKNDTPRVYSTTQAYCNNYCKNKLAEHIKKFLDDEKIKKIETLYKFCKEDINILLYVYVMHIYVSKLCKNVIVKVLNPKCKNVKKKKYPDNDFILTPLIGYSYANYYYLKINKRKRKTKMKGKTKMKTKTEKKAEKKTEKKTKAKIKTEKKTKAKTKTEKKIDRRFKLIKKTLITKKRKRKKKKKRGRKKKLIEQTKTEVKRRRRRRRRTRKKKSDLLSDTYVKPKRSRSRLKKISKMKNTDDKTCGKTENVIKCTTKFVNFYLWGIYNWNYNKTLRVSFNNISNKKISSFDIYNFFFYNYDTISNLNEINKDLSTLIGIYKNVRTVLYQNSSIYGNLFLLKPTNSMTRTHSDDELIKFWLKTLNELHQIREGFCKFF</sequence>
<feature type="compositionally biased region" description="Polar residues" evidence="1">
    <location>
        <begin position="811"/>
        <end position="822"/>
    </location>
</feature>
<feature type="compositionally biased region" description="Polar residues" evidence="1">
    <location>
        <begin position="836"/>
        <end position="849"/>
    </location>
</feature>
<feature type="region of interest" description="Disordered" evidence="1">
    <location>
        <begin position="1082"/>
        <end position="1173"/>
    </location>
</feature>
<evidence type="ECO:0000256" key="1">
    <source>
        <dbReference type="SAM" id="MobiDB-lite"/>
    </source>
</evidence>
<feature type="compositionally biased region" description="Basic residues" evidence="1">
    <location>
        <begin position="738"/>
        <end position="747"/>
    </location>
</feature>
<evidence type="ECO:0000313" key="3">
    <source>
        <dbReference type="Proteomes" id="UP000053327"/>
    </source>
</evidence>
<feature type="region of interest" description="Disordered" evidence="1">
    <location>
        <begin position="655"/>
        <end position="853"/>
    </location>
</feature>